<feature type="region of interest" description="Disordered" evidence="1">
    <location>
        <begin position="1"/>
        <end position="49"/>
    </location>
</feature>
<reference evidence="2" key="1">
    <citation type="journal article" date="2015" name="Nature">
        <title>Complex archaea that bridge the gap between prokaryotes and eukaryotes.</title>
        <authorList>
            <person name="Spang A."/>
            <person name="Saw J.H."/>
            <person name="Jorgensen S.L."/>
            <person name="Zaremba-Niedzwiedzka K."/>
            <person name="Martijn J."/>
            <person name="Lind A.E."/>
            <person name="van Eijk R."/>
            <person name="Schleper C."/>
            <person name="Guy L."/>
            <person name="Ettema T.J."/>
        </authorList>
    </citation>
    <scope>NUCLEOTIDE SEQUENCE</scope>
</reference>
<accession>A0A0F9G2A9</accession>
<dbReference type="AlphaFoldDB" id="A0A0F9G2A9"/>
<evidence type="ECO:0000256" key="1">
    <source>
        <dbReference type="SAM" id="MobiDB-lite"/>
    </source>
</evidence>
<comment type="caution">
    <text evidence="2">The sequence shown here is derived from an EMBL/GenBank/DDBJ whole genome shotgun (WGS) entry which is preliminary data.</text>
</comment>
<organism evidence="2">
    <name type="scientific">marine sediment metagenome</name>
    <dbReference type="NCBI Taxonomy" id="412755"/>
    <lineage>
        <taxon>unclassified sequences</taxon>
        <taxon>metagenomes</taxon>
        <taxon>ecological metagenomes</taxon>
    </lineage>
</organism>
<evidence type="ECO:0000313" key="2">
    <source>
        <dbReference type="EMBL" id="KKL92804.1"/>
    </source>
</evidence>
<dbReference type="EMBL" id="LAZR01019369">
    <property type="protein sequence ID" value="KKL92804.1"/>
    <property type="molecule type" value="Genomic_DNA"/>
</dbReference>
<gene>
    <name evidence="2" type="ORF">LCGC14_1880990</name>
</gene>
<name>A0A0F9G2A9_9ZZZZ</name>
<protein>
    <submittedName>
        <fullName evidence="2">Uncharacterized protein</fullName>
    </submittedName>
</protein>
<proteinExistence type="predicted"/>
<sequence length="106" mass="12319">MKKKTSKKKFRVKKKDIKSKSAPKSKHRVKNTKAKKSDKKKKSKSKKGYQRGDLGRAIFALFDKVGVDKVTFTQAVKVAKAAKPDTTYEKSYFGWHKNHYRNERDL</sequence>